<organism evidence="4 5">
    <name type="scientific">Linnemannia schmuckeri</name>
    <dbReference type="NCBI Taxonomy" id="64567"/>
    <lineage>
        <taxon>Eukaryota</taxon>
        <taxon>Fungi</taxon>
        <taxon>Fungi incertae sedis</taxon>
        <taxon>Mucoromycota</taxon>
        <taxon>Mortierellomycotina</taxon>
        <taxon>Mortierellomycetes</taxon>
        <taxon>Mortierellales</taxon>
        <taxon>Mortierellaceae</taxon>
        <taxon>Linnemannia</taxon>
    </lineage>
</organism>
<keyword evidence="5" id="KW-1185">Reference proteome</keyword>
<comment type="caution">
    <text evidence="4">The sequence shown here is derived from an EMBL/GenBank/DDBJ whole genome shotgun (WGS) entry which is preliminary data.</text>
</comment>
<dbReference type="SUPFAM" id="SSF56529">
    <property type="entry name" value="FAH"/>
    <property type="match status" value="1"/>
</dbReference>
<dbReference type="GO" id="GO:0019752">
    <property type="term" value="P:carboxylic acid metabolic process"/>
    <property type="evidence" value="ECO:0007669"/>
    <property type="project" value="UniProtKB-ARBA"/>
</dbReference>
<gene>
    <name evidence="4" type="ORF">BG015_008247</name>
</gene>
<name>A0A9P5RZT6_9FUNG</name>
<dbReference type="PANTHER" id="PTHR11820">
    <property type="entry name" value="ACYLPYRUVASE"/>
    <property type="match status" value="1"/>
</dbReference>
<dbReference type="FunFam" id="3.90.850.10:FF:000003">
    <property type="entry name" value="Fumarylacetoacetate hydrolase domain-containing 1"/>
    <property type="match status" value="1"/>
</dbReference>
<dbReference type="PANTHER" id="PTHR11820:SF7">
    <property type="entry name" value="ACYLPYRUVASE FAHD1, MITOCHONDRIAL"/>
    <property type="match status" value="1"/>
</dbReference>
<dbReference type="Proteomes" id="UP000748756">
    <property type="component" value="Unassembled WGS sequence"/>
</dbReference>
<dbReference type="GO" id="GO:0005739">
    <property type="term" value="C:mitochondrion"/>
    <property type="evidence" value="ECO:0007669"/>
    <property type="project" value="TreeGrafter"/>
</dbReference>
<reference evidence="4" key="1">
    <citation type="journal article" date="2020" name="Fungal Divers.">
        <title>Resolving the Mortierellaceae phylogeny through synthesis of multi-gene phylogenetics and phylogenomics.</title>
        <authorList>
            <person name="Vandepol N."/>
            <person name="Liber J."/>
            <person name="Desiro A."/>
            <person name="Na H."/>
            <person name="Kennedy M."/>
            <person name="Barry K."/>
            <person name="Grigoriev I.V."/>
            <person name="Miller A.N."/>
            <person name="O'Donnell K."/>
            <person name="Stajich J.E."/>
            <person name="Bonito G."/>
        </authorList>
    </citation>
    <scope>NUCLEOTIDE SEQUENCE</scope>
    <source>
        <strain evidence="4">NRRL 6426</strain>
    </source>
</reference>
<proteinExistence type="inferred from homology"/>
<sequence>MADFLKTGRKIIAIGRNYSEHAKELGNAVPTEPFFFLKPTSSYITDGQSIEIPAGCEVHHELELSVIIGKEGRDILAEDADNYIAGYALSLDMTARNVQDKAKKEGRPWSASKGYDTFTPIGAFIPKDQIPDHGNVDLSLQVNGVTKQKGNTRDMIFSVPALIENVSSIMKLEEGDVIMTGTPKGVGRVLSGETVTCDLAVDGKVLSKLTFPVIDRPNPKRP</sequence>
<feature type="domain" description="Fumarylacetoacetase-like C-terminal" evidence="3">
    <location>
        <begin position="10"/>
        <end position="200"/>
    </location>
</feature>
<evidence type="ECO:0000313" key="4">
    <source>
        <dbReference type="EMBL" id="KAF9149940.1"/>
    </source>
</evidence>
<evidence type="ECO:0000313" key="5">
    <source>
        <dbReference type="Proteomes" id="UP000748756"/>
    </source>
</evidence>
<dbReference type="InterPro" id="IPR011234">
    <property type="entry name" value="Fumarylacetoacetase-like_C"/>
</dbReference>
<evidence type="ECO:0000256" key="1">
    <source>
        <dbReference type="ARBA" id="ARBA00010211"/>
    </source>
</evidence>
<protein>
    <recommendedName>
        <fullName evidence="3">Fumarylacetoacetase-like C-terminal domain-containing protein</fullName>
    </recommendedName>
</protein>
<evidence type="ECO:0000256" key="2">
    <source>
        <dbReference type="ARBA" id="ARBA00022723"/>
    </source>
</evidence>
<dbReference type="Gene3D" id="3.90.850.10">
    <property type="entry name" value="Fumarylacetoacetase-like, C-terminal domain"/>
    <property type="match status" value="1"/>
</dbReference>
<comment type="similarity">
    <text evidence="1">Belongs to the FAH family.</text>
</comment>
<dbReference type="AlphaFoldDB" id="A0A9P5RZT6"/>
<dbReference type="GO" id="GO:0018773">
    <property type="term" value="F:acetylpyruvate hydrolase activity"/>
    <property type="evidence" value="ECO:0007669"/>
    <property type="project" value="TreeGrafter"/>
</dbReference>
<keyword evidence="2" id="KW-0479">Metal-binding</keyword>
<dbReference type="OrthoDB" id="74910at2759"/>
<dbReference type="Pfam" id="PF01557">
    <property type="entry name" value="FAA_hydrolase"/>
    <property type="match status" value="1"/>
</dbReference>
<dbReference type="EMBL" id="JAAAUQ010000471">
    <property type="protein sequence ID" value="KAF9149940.1"/>
    <property type="molecule type" value="Genomic_DNA"/>
</dbReference>
<accession>A0A9P5RZT6</accession>
<evidence type="ECO:0000259" key="3">
    <source>
        <dbReference type="Pfam" id="PF01557"/>
    </source>
</evidence>
<dbReference type="GO" id="GO:0046872">
    <property type="term" value="F:metal ion binding"/>
    <property type="evidence" value="ECO:0007669"/>
    <property type="project" value="UniProtKB-KW"/>
</dbReference>
<dbReference type="InterPro" id="IPR036663">
    <property type="entry name" value="Fumarylacetoacetase_C_sf"/>
</dbReference>